<sequence>MTNNNMAARPCQVIRRNILLCTNVSQPNSGTSVQVTTRCTGHLHLLYDVRTKATEGFIMNASAGSTTEKRDYNEHAIRTAEKLTEARLAAVKKVREASPPPAREDLFHDGNRSGLGVALEYEVMGNQPVSDDLQSRADSFGYRFEHLATTIGTIIHDIDLKEDLSQEQVKFIRDTLLERKIIGFRDQHLSEDQQVAFGRLFGDLDAFPFGPPGDNPYILEIRHGKRSPGTENSWHTDVTWMEEPSLGSIAQCIEVPPYGGDTLFSDSHACYQGLPTELKERLPYLRGINDYRVFLGGGHRSQLPEDLINQIKQDIPFGVEHPLCRTHPETGKPSLYIHGGFLRHDSLYDTRTDDTLPEDESSAIVTRLLTQHNRPEYICRFQWEEGSVAFWDNRALQHYAASDYFPHSRILRRVTVSGDRPFCDIV</sequence>
<evidence type="ECO:0000256" key="2">
    <source>
        <dbReference type="ARBA" id="ARBA00022723"/>
    </source>
</evidence>
<name>A0A2A5WVL7_9GAMM</name>
<dbReference type="GO" id="GO:0005737">
    <property type="term" value="C:cytoplasm"/>
    <property type="evidence" value="ECO:0007669"/>
    <property type="project" value="TreeGrafter"/>
</dbReference>
<comment type="caution">
    <text evidence="7">The sequence shown here is derived from an EMBL/GenBank/DDBJ whole genome shotgun (WGS) entry which is preliminary data.</text>
</comment>
<dbReference type="InterPro" id="IPR051323">
    <property type="entry name" value="AtsK-like"/>
</dbReference>
<evidence type="ECO:0000256" key="4">
    <source>
        <dbReference type="ARBA" id="ARBA00023002"/>
    </source>
</evidence>
<evidence type="ECO:0000259" key="6">
    <source>
        <dbReference type="Pfam" id="PF02668"/>
    </source>
</evidence>
<dbReference type="SUPFAM" id="SSF51197">
    <property type="entry name" value="Clavaminate synthase-like"/>
    <property type="match status" value="1"/>
</dbReference>
<reference evidence="7 8" key="1">
    <citation type="submission" date="2017-08" db="EMBL/GenBank/DDBJ databases">
        <title>Fine stratification of microbial communities through a metagenomic profile of the photic zone.</title>
        <authorList>
            <person name="Haro-Moreno J.M."/>
            <person name="Lopez-Perez M."/>
            <person name="De La Torre J."/>
            <person name="Picazo A."/>
            <person name="Camacho A."/>
            <person name="Rodriguez-Valera F."/>
        </authorList>
    </citation>
    <scope>NUCLEOTIDE SEQUENCE [LARGE SCALE GENOMIC DNA]</scope>
    <source>
        <strain evidence="7">MED-G24</strain>
    </source>
</reference>
<dbReference type="Proteomes" id="UP000219327">
    <property type="component" value="Unassembled WGS sequence"/>
</dbReference>
<keyword evidence="4" id="KW-0560">Oxidoreductase</keyword>
<evidence type="ECO:0000256" key="5">
    <source>
        <dbReference type="ARBA" id="ARBA00023004"/>
    </source>
</evidence>
<dbReference type="GO" id="GO:0046872">
    <property type="term" value="F:metal ion binding"/>
    <property type="evidence" value="ECO:0007669"/>
    <property type="project" value="UniProtKB-KW"/>
</dbReference>
<keyword evidence="5" id="KW-0408">Iron</keyword>
<dbReference type="Gene3D" id="3.60.130.10">
    <property type="entry name" value="Clavaminate synthase-like"/>
    <property type="match status" value="1"/>
</dbReference>
<dbReference type="PANTHER" id="PTHR30468:SF1">
    <property type="entry name" value="ALPHA-KETOGLUTARATE-DEPENDENT SULFONATE DIOXYGENASE"/>
    <property type="match status" value="1"/>
</dbReference>
<dbReference type="EMBL" id="NTKD01000010">
    <property type="protein sequence ID" value="PDH40575.1"/>
    <property type="molecule type" value="Genomic_DNA"/>
</dbReference>
<keyword evidence="3" id="KW-0223">Dioxygenase</keyword>
<evidence type="ECO:0000256" key="3">
    <source>
        <dbReference type="ARBA" id="ARBA00022964"/>
    </source>
</evidence>
<dbReference type="InterPro" id="IPR042098">
    <property type="entry name" value="TauD-like_sf"/>
</dbReference>
<proteinExistence type="inferred from homology"/>
<gene>
    <name evidence="7" type="ORF">CNE99_03155</name>
</gene>
<feature type="domain" description="TauD/TfdA-like" evidence="6">
    <location>
        <begin position="144"/>
        <end position="415"/>
    </location>
</feature>
<dbReference type="InterPro" id="IPR003819">
    <property type="entry name" value="TauD/TfdA-like"/>
</dbReference>
<evidence type="ECO:0000313" key="8">
    <source>
        <dbReference type="Proteomes" id="UP000219327"/>
    </source>
</evidence>
<comment type="similarity">
    <text evidence="1">Belongs to the TfdA dioxygenase family.</text>
</comment>
<dbReference type="AlphaFoldDB" id="A0A2A5WVL7"/>
<protein>
    <recommendedName>
        <fullName evidence="6">TauD/TfdA-like domain-containing protein</fullName>
    </recommendedName>
</protein>
<dbReference type="GO" id="GO:0016706">
    <property type="term" value="F:2-oxoglutarate-dependent dioxygenase activity"/>
    <property type="evidence" value="ECO:0007669"/>
    <property type="project" value="TreeGrafter"/>
</dbReference>
<evidence type="ECO:0000256" key="1">
    <source>
        <dbReference type="ARBA" id="ARBA00005896"/>
    </source>
</evidence>
<accession>A0A2A5WVL7</accession>
<dbReference type="PANTHER" id="PTHR30468">
    <property type="entry name" value="ALPHA-KETOGLUTARATE-DEPENDENT SULFONATE DIOXYGENASE"/>
    <property type="match status" value="1"/>
</dbReference>
<organism evidence="7 8">
    <name type="scientific">OM182 bacterium MED-G24</name>
    <dbReference type="NCBI Taxonomy" id="1986255"/>
    <lineage>
        <taxon>Bacteria</taxon>
        <taxon>Pseudomonadati</taxon>
        <taxon>Pseudomonadota</taxon>
        <taxon>Gammaproteobacteria</taxon>
        <taxon>OMG group</taxon>
        <taxon>OM182 clade</taxon>
    </lineage>
</organism>
<evidence type="ECO:0000313" key="7">
    <source>
        <dbReference type="EMBL" id="PDH40575.1"/>
    </source>
</evidence>
<keyword evidence="2" id="KW-0479">Metal-binding</keyword>
<dbReference type="Pfam" id="PF02668">
    <property type="entry name" value="TauD"/>
    <property type="match status" value="1"/>
</dbReference>